<dbReference type="OrthoDB" id="2537341at2759"/>
<feature type="compositionally biased region" description="Low complexity" evidence="1">
    <location>
        <begin position="97"/>
        <end position="152"/>
    </location>
</feature>
<feature type="compositionally biased region" description="Basic residues" evidence="1">
    <location>
        <begin position="153"/>
        <end position="163"/>
    </location>
</feature>
<dbReference type="AlphaFoldDB" id="A0A2X0KX32"/>
<evidence type="ECO:0000313" key="2">
    <source>
        <dbReference type="EMBL" id="SCZ96988.1"/>
    </source>
</evidence>
<gene>
    <name evidence="2" type="ORF">BZ3500_MVSOF-1268-A1-R1_CHR4-2G06915</name>
</gene>
<feature type="compositionally biased region" description="Polar residues" evidence="1">
    <location>
        <begin position="24"/>
        <end position="34"/>
    </location>
</feature>
<evidence type="ECO:0000313" key="3">
    <source>
        <dbReference type="Proteomes" id="UP000249723"/>
    </source>
</evidence>
<feature type="compositionally biased region" description="Acidic residues" evidence="1">
    <location>
        <begin position="64"/>
        <end position="73"/>
    </location>
</feature>
<protein>
    <submittedName>
        <fullName evidence="2">BZ3500_MvSof-1268-A1-R1_Chr4-2g06915 protein</fullName>
    </submittedName>
</protein>
<feature type="compositionally biased region" description="Basic residues" evidence="1">
    <location>
        <begin position="1"/>
        <end position="16"/>
    </location>
</feature>
<sequence length="334" mass="35769">MAPHFFKHKSDHHHHNQKAEDDLSSQLSRLTSGEDTAANHPTSILSTGGTGSGSTTPLPHGSLDQEDNDDDQPEGCGGVPGSSCRSKPLRPKESRMPSSGGSSSNGGPSLTHSDTMSSTSSSSSSHPTSGLSTHGSSSTSSKHSSLALSSFVKGHHGSSHSSKHSSSPAPEPFILPRDPIALCEAAMSSILTVPGPPIEQLKKEIWPQLFHIAYEHRVNTREVNLDGLVAIVEFLRGRYQSARLRFRSHLMDMDGTASMKRAAVAIVYEIIVQVKHPITPHKHHSHIDEVRTSAMGVVKIFDGRLAQSDLVIDTAPLQKAATPENQPDLSCTIM</sequence>
<evidence type="ECO:0000256" key="1">
    <source>
        <dbReference type="SAM" id="MobiDB-lite"/>
    </source>
</evidence>
<dbReference type="Proteomes" id="UP000249723">
    <property type="component" value="Unassembled WGS sequence"/>
</dbReference>
<organism evidence="2 3">
    <name type="scientific">Microbotryum saponariae</name>
    <dbReference type="NCBI Taxonomy" id="289078"/>
    <lineage>
        <taxon>Eukaryota</taxon>
        <taxon>Fungi</taxon>
        <taxon>Dikarya</taxon>
        <taxon>Basidiomycota</taxon>
        <taxon>Pucciniomycotina</taxon>
        <taxon>Microbotryomycetes</taxon>
        <taxon>Microbotryales</taxon>
        <taxon>Microbotryaceae</taxon>
        <taxon>Microbotryum</taxon>
    </lineage>
</organism>
<name>A0A2X0KX32_9BASI</name>
<reference evidence="3" key="1">
    <citation type="submission" date="2016-10" db="EMBL/GenBank/DDBJ databases">
        <authorList>
            <person name="Jeantristanb JTB J.-T."/>
            <person name="Ricardo R."/>
        </authorList>
    </citation>
    <scope>NUCLEOTIDE SEQUENCE [LARGE SCALE GENOMIC DNA]</scope>
</reference>
<feature type="region of interest" description="Disordered" evidence="1">
    <location>
        <begin position="1"/>
        <end position="173"/>
    </location>
</feature>
<proteinExistence type="predicted"/>
<accession>A0A2X0KX32</accession>
<keyword evidence="3" id="KW-1185">Reference proteome</keyword>
<feature type="compositionally biased region" description="Low complexity" evidence="1">
    <location>
        <begin position="41"/>
        <end position="62"/>
    </location>
</feature>
<dbReference type="EMBL" id="FMWP01000092">
    <property type="protein sequence ID" value="SCZ96988.1"/>
    <property type="molecule type" value="Genomic_DNA"/>
</dbReference>